<dbReference type="GO" id="GO:0016853">
    <property type="term" value="F:isomerase activity"/>
    <property type="evidence" value="ECO:0007669"/>
    <property type="project" value="UniProtKB-KW"/>
</dbReference>
<dbReference type="OrthoDB" id="9762536at2"/>
<dbReference type="GO" id="GO:1901135">
    <property type="term" value="P:carbohydrate derivative metabolic process"/>
    <property type="evidence" value="ECO:0007669"/>
    <property type="project" value="InterPro"/>
</dbReference>
<sequence>MTLTVSMTDEELIVFGRNEASSELSAIGKVADQFTDSFVETVHLLAECTGKVIVTGSGTSSTIARRLAHLLSVTCKPGLFVHAMDALHGTMGAIEPTDVLIAISKGGESDEINNLCKLVHDKGTKLIGLGEHPESTFASLCDVFVHLHTDEGGDPENVIAMGSTLLAAVWGDALVRTMMKLNEWDVSESLSLHPAGFVGKSAEEILRQQESK</sequence>
<comment type="caution">
    <text evidence="2">The sequence shown here is derived from an EMBL/GenBank/DDBJ whole genome shotgun (WGS) entry which is preliminary data.</text>
</comment>
<dbReference type="InterPro" id="IPR046348">
    <property type="entry name" value="SIS_dom_sf"/>
</dbReference>
<dbReference type="GO" id="GO:0097367">
    <property type="term" value="F:carbohydrate derivative binding"/>
    <property type="evidence" value="ECO:0007669"/>
    <property type="project" value="InterPro"/>
</dbReference>
<protein>
    <submittedName>
        <fullName evidence="2">Sugar isomerase</fullName>
    </submittedName>
</protein>
<keyword evidence="2" id="KW-0413">Isomerase</keyword>
<dbReference type="EMBL" id="PKKJ01000001">
    <property type="protein sequence ID" value="PKY66723.1"/>
    <property type="molecule type" value="Genomic_DNA"/>
</dbReference>
<dbReference type="RefSeq" id="WP_101627249.1">
    <property type="nucleotide sequence ID" value="NZ_PKKJ01000001.1"/>
</dbReference>
<dbReference type="AlphaFoldDB" id="A0A2I1I6I7"/>
<accession>A0A2I1I6I7</accession>
<name>A0A2I1I6I7_9ACTO</name>
<dbReference type="Gene3D" id="3.40.50.10490">
    <property type="entry name" value="Glucose-6-phosphate isomerase like protein, domain 1"/>
    <property type="match status" value="1"/>
</dbReference>
<evidence type="ECO:0000259" key="1">
    <source>
        <dbReference type="PROSITE" id="PS51464"/>
    </source>
</evidence>
<dbReference type="PANTHER" id="PTHR42745:SF1">
    <property type="entry name" value="ARABINOSE 5-PHOSPHATE ISOMERASE KDSD"/>
    <property type="match status" value="1"/>
</dbReference>
<evidence type="ECO:0000313" key="2">
    <source>
        <dbReference type="EMBL" id="PKY66723.1"/>
    </source>
</evidence>
<dbReference type="SUPFAM" id="SSF53697">
    <property type="entry name" value="SIS domain"/>
    <property type="match status" value="1"/>
</dbReference>
<dbReference type="Pfam" id="PF01380">
    <property type="entry name" value="SIS"/>
    <property type="match status" value="1"/>
</dbReference>
<reference evidence="2 3" key="1">
    <citation type="submission" date="2017-12" db="EMBL/GenBank/DDBJ databases">
        <title>Phylogenetic diversity of female urinary microbiome.</title>
        <authorList>
            <person name="Thomas-White K."/>
            <person name="Wolfe A.J."/>
        </authorList>
    </citation>
    <scope>NUCLEOTIDE SEQUENCE [LARGE SCALE GENOMIC DNA]</scope>
    <source>
        <strain evidence="2 3">UMB0250</strain>
    </source>
</reference>
<gene>
    <name evidence="2" type="ORF">CYJ25_00265</name>
</gene>
<proteinExistence type="predicted"/>
<dbReference type="InterPro" id="IPR050986">
    <property type="entry name" value="GutQ/KpsF_isomerases"/>
</dbReference>
<dbReference type="PANTHER" id="PTHR42745">
    <property type="match status" value="1"/>
</dbReference>
<organism evidence="2 3">
    <name type="scientific">Schaalia turicensis</name>
    <dbReference type="NCBI Taxonomy" id="131111"/>
    <lineage>
        <taxon>Bacteria</taxon>
        <taxon>Bacillati</taxon>
        <taxon>Actinomycetota</taxon>
        <taxon>Actinomycetes</taxon>
        <taxon>Actinomycetales</taxon>
        <taxon>Actinomycetaceae</taxon>
        <taxon>Schaalia</taxon>
    </lineage>
</organism>
<dbReference type="Proteomes" id="UP000234545">
    <property type="component" value="Unassembled WGS sequence"/>
</dbReference>
<dbReference type="InterPro" id="IPR001347">
    <property type="entry name" value="SIS_dom"/>
</dbReference>
<feature type="domain" description="SIS" evidence="1">
    <location>
        <begin position="41"/>
        <end position="184"/>
    </location>
</feature>
<dbReference type="PROSITE" id="PS51464">
    <property type="entry name" value="SIS"/>
    <property type="match status" value="1"/>
</dbReference>
<evidence type="ECO:0000313" key="3">
    <source>
        <dbReference type="Proteomes" id="UP000234545"/>
    </source>
</evidence>